<name>A0A7J7F5T9_DICBM</name>
<accession>A0A7J7F5T9</accession>
<evidence type="ECO:0000313" key="2">
    <source>
        <dbReference type="Proteomes" id="UP000551758"/>
    </source>
</evidence>
<protein>
    <submittedName>
        <fullName evidence="1">Uncharacterized protein</fullName>
    </submittedName>
</protein>
<dbReference type="Proteomes" id="UP000551758">
    <property type="component" value="Unassembled WGS sequence"/>
</dbReference>
<evidence type="ECO:0000313" key="1">
    <source>
        <dbReference type="EMBL" id="KAF5923046.1"/>
    </source>
</evidence>
<dbReference type="AlphaFoldDB" id="A0A7J7F5T9"/>
<sequence length="285" mass="29676">MGSQGAATGWGLLEYKLRSRGFHDPDQRAGEWLWDMAKFVKPPLVGALVLLPGADTSDPTLAASGCKRGMPCGDSRAWSLSCFQGIKTGQCVEFRGPTGPVRSGLLPRGEQHCTCHYHCDPGFTLTVQCSPSGTSWPWLEGSVRTWCCCWLPGGQGSRRARGEGSCRHAGGAVMCCMQRGALGIHVLWDCDLDTGASDCCPTTPSSCGRGAVTSGVAPLPACCSSARPPSPVTCCCCTWTGKPVSPGGPILRKGAAGLPGPWATLWSPGLLSSSAGKGPKGHCQP</sequence>
<keyword evidence="2" id="KW-1185">Reference proteome</keyword>
<gene>
    <name evidence="1" type="ORF">HPG69_016512</name>
</gene>
<comment type="caution">
    <text evidence="1">The sequence shown here is derived from an EMBL/GenBank/DDBJ whole genome shotgun (WGS) entry which is preliminary data.</text>
</comment>
<proteinExistence type="predicted"/>
<reference evidence="1 2" key="1">
    <citation type="journal article" date="2020" name="Mol. Biol. Evol.">
        <title>Interspecific Gene Flow and the Evolution of Specialization in Black and White Rhinoceros.</title>
        <authorList>
            <person name="Moodley Y."/>
            <person name="Westbury M.V."/>
            <person name="Russo I.M."/>
            <person name="Gopalakrishnan S."/>
            <person name="Rakotoarivelo A."/>
            <person name="Olsen R.A."/>
            <person name="Prost S."/>
            <person name="Tunstall T."/>
            <person name="Ryder O.A."/>
            <person name="Dalen L."/>
            <person name="Bruford M.W."/>
        </authorList>
    </citation>
    <scope>NUCLEOTIDE SEQUENCE [LARGE SCALE GENOMIC DNA]</scope>
    <source>
        <strain evidence="1">SBR-YM</strain>
        <tissue evidence="1">Skin</tissue>
    </source>
</reference>
<organism evidence="1 2">
    <name type="scientific">Diceros bicornis minor</name>
    <name type="common">South-central black rhinoceros</name>
    <dbReference type="NCBI Taxonomy" id="77932"/>
    <lineage>
        <taxon>Eukaryota</taxon>
        <taxon>Metazoa</taxon>
        <taxon>Chordata</taxon>
        <taxon>Craniata</taxon>
        <taxon>Vertebrata</taxon>
        <taxon>Euteleostomi</taxon>
        <taxon>Mammalia</taxon>
        <taxon>Eutheria</taxon>
        <taxon>Laurasiatheria</taxon>
        <taxon>Perissodactyla</taxon>
        <taxon>Rhinocerotidae</taxon>
        <taxon>Diceros</taxon>
    </lineage>
</organism>
<dbReference type="EMBL" id="JACDTQ010001372">
    <property type="protein sequence ID" value="KAF5923046.1"/>
    <property type="molecule type" value="Genomic_DNA"/>
</dbReference>